<sequence>MTSQKNKVGKFDENSMLYYPTACCEMLHASSAVYLCTALQLSGAILEKASIIQYQVTILMFMIVLCDVVAVSIVLIMAIGMFTAIDFMLNILAHANFLIGFSAVSIRVLCTKFSFMFVNS</sequence>
<organism evidence="2 3">
    <name type="scientific">Parascaris equorum</name>
    <name type="common">Equine roundworm</name>
    <dbReference type="NCBI Taxonomy" id="6256"/>
    <lineage>
        <taxon>Eukaryota</taxon>
        <taxon>Metazoa</taxon>
        <taxon>Ecdysozoa</taxon>
        <taxon>Nematoda</taxon>
        <taxon>Chromadorea</taxon>
        <taxon>Rhabditida</taxon>
        <taxon>Spirurina</taxon>
        <taxon>Ascaridomorpha</taxon>
        <taxon>Ascaridoidea</taxon>
        <taxon>Ascarididae</taxon>
        <taxon>Parascaris</taxon>
    </lineage>
</organism>
<feature type="transmembrane region" description="Helical" evidence="1">
    <location>
        <begin position="58"/>
        <end position="85"/>
    </location>
</feature>
<keyword evidence="1" id="KW-0472">Membrane</keyword>
<reference evidence="3" key="1">
    <citation type="submission" date="2022-11" db="UniProtKB">
        <authorList>
            <consortium name="WormBaseParasite"/>
        </authorList>
    </citation>
    <scope>IDENTIFICATION</scope>
</reference>
<dbReference type="WBParaSite" id="PEQ_0000133401-mRNA-1">
    <property type="protein sequence ID" value="PEQ_0000133401-mRNA-1"/>
    <property type="gene ID" value="PEQ_0000133401"/>
</dbReference>
<accession>A0A914R3Z7</accession>
<proteinExistence type="predicted"/>
<dbReference type="AlphaFoldDB" id="A0A914R3Z7"/>
<feature type="transmembrane region" description="Helical" evidence="1">
    <location>
        <begin position="91"/>
        <end position="110"/>
    </location>
</feature>
<keyword evidence="2" id="KW-1185">Reference proteome</keyword>
<evidence type="ECO:0000256" key="1">
    <source>
        <dbReference type="SAM" id="Phobius"/>
    </source>
</evidence>
<dbReference type="Proteomes" id="UP000887564">
    <property type="component" value="Unplaced"/>
</dbReference>
<keyword evidence="1" id="KW-0812">Transmembrane</keyword>
<keyword evidence="1" id="KW-1133">Transmembrane helix</keyword>
<evidence type="ECO:0000313" key="3">
    <source>
        <dbReference type="WBParaSite" id="PEQ_0000133401-mRNA-1"/>
    </source>
</evidence>
<name>A0A914R3Z7_PAREQ</name>
<protein>
    <submittedName>
        <fullName evidence="3">Uncharacterized protein</fullName>
    </submittedName>
</protein>
<evidence type="ECO:0000313" key="2">
    <source>
        <dbReference type="Proteomes" id="UP000887564"/>
    </source>
</evidence>